<dbReference type="Proteomes" id="UP001230649">
    <property type="component" value="Unassembled WGS sequence"/>
</dbReference>
<reference evidence="1" key="1">
    <citation type="submission" date="2023-04" db="EMBL/GenBank/DDBJ databases">
        <title>Draft Genome sequencing of Naganishia species isolated from polar environments using Oxford Nanopore Technology.</title>
        <authorList>
            <person name="Leo P."/>
            <person name="Venkateswaran K."/>
        </authorList>
    </citation>
    <scope>NUCLEOTIDE SEQUENCE</scope>
    <source>
        <strain evidence="1">MNA-CCFEE 5262</strain>
    </source>
</reference>
<protein>
    <submittedName>
        <fullName evidence="1">Uncharacterized protein</fullName>
    </submittedName>
</protein>
<evidence type="ECO:0000313" key="2">
    <source>
        <dbReference type="Proteomes" id="UP001230649"/>
    </source>
</evidence>
<proteinExistence type="predicted"/>
<name>A0ACC2WV41_9TREE</name>
<gene>
    <name evidence="1" type="ORF">QFC20_001163</name>
</gene>
<evidence type="ECO:0000313" key="1">
    <source>
        <dbReference type="EMBL" id="KAJ9115296.1"/>
    </source>
</evidence>
<sequence length="263" mass="28745">MGGTYPQIVVTGDSISQQAFKIGGYGAALVDAYQGKADVINRGMGGYNSQQLLRKLKEDFQYPKGDIKLFIIHIGTNDATIHGIQHIPVDQFAQNLKATLAFLQETQPSAEIILITPSTADTETWSANGRAQGLPSEFRDNRSTEAAKAIRDAVLAVAQESKVDAVDAWRLHEDAVNKGEIKLQELFSDGLHYSERAYAYVNEALLQLIKSQYPSLAPDNTPEGFDMFALYGNENNPQAQRLAKLFADNAEAINQAALGNTKV</sequence>
<organism evidence="1 2">
    <name type="scientific">Naganishia adeliensis</name>
    <dbReference type="NCBI Taxonomy" id="92952"/>
    <lineage>
        <taxon>Eukaryota</taxon>
        <taxon>Fungi</taxon>
        <taxon>Dikarya</taxon>
        <taxon>Basidiomycota</taxon>
        <taxon>Agaricomycotina</taxon>
        <taxon>Tremellomycetes</taxon>
        <taxon>Filobasidiales</taxon>
        <taxon>Filobasidiaceae</taxon>
        <taxon>Naganishia</taxon>
    </lineage>
</organism>
<accession>A0ACC2WV41</accession>
<comment type="caution">
    <text evidence="1">The sequence shown here is derived from an EMBL/GenBank/DDBJ whole genome shotgun (WGS) entry which is preliminary data.</text>
</comment>
<keyword evidence="2" id="KW-1185">Reference proteome</keyword>
<dbReference type="EMBL" id="JASBWS010000006">
    <property type="protein sequence ID" value="KAJ9115296.1"/>
    <property type="molecule type" value="Genomic_DNA"/>
</dbReference>